<dbReference type="EMBL" id="HACG01035734">
    <property type="protein sequence ID" value="CEK82599.1"/>
    <property type="molecule type" value="Transcribed_RNA"/>
</dbReference>
<accession>A0A0B7ANI4</accession>
<gene>
    <name evidence="2" type="primary">ORF132450</name>
</gene>
<dbReference type="PANTHER" id="PTHR14894:SF0">
    <property type="entry name" value="CDK5 REGULATORY SUBUNIT-ASSOCIATED PROTEIN 3"/>
    <property type="match status" value="1"/>
</dbReference>
<organism evidence="2">
    <name type="scientific">Arion vulgaris</name>
    <dbReference type="NCBI Taxonomy" id="1028688"/>
    <lineage>
        <taxon>Eukaryota</taxon>
        <taxon>Metazoa</taxon>
        <taxon>Spiralia</taxon>
        <taxon>Lophotrochozoa</taxon>
        <taxon>Mollusca</taxon>
        <taxon>Gastropoda</taxon>
        <taxon>Heterobranchia</taxon>
        <taxon>Euthyneura</taxon>
        <taxon>Panpulmonata</taxon>
        <taxon>Eupulmonata</taxon>
        <taxon>Stylommatophora</taxon>
        <taxon>Helicina</taxon>
        <taxon>Arionoidea</taxon>
        <taxon>Arionidae</taxon>
        <taxon>Arion</taxon>
    </lineage>
</organism>
<reference evidence="2" key="1">
    <citation type="submission" date="2014-12" db="EMBL/GenBank/DDBJ databases">
        <title>Insight into the proteome of Arion vulgaris.</title>
        <authorList>
            <person name="Aradska J."/>
            <person name="Bulat T."/>
            <person name="Smidak R."/>
            <person name="Sarate P."/>
            <person name="Gangsoo J."/>
            <person name="Sialana F."/>
            <person name="Bilban M."/>
            <person name="Lubec G."/>
        </authorList>
    </citation>
    <scope>NUCLEOTIDE SEQUENCE</scope>
    <source>
        <tissue evidence="2">Skin</tissue>
    </source>
</reference>
<protein>
    <submittedName>
        <fullName evidence="2">Uncharacterized protein</fullName>
    </submittedName>
</protein>
<evidence type="ECO:0000313" key="2">
    <source>
        <dbReference type="EMBL" id="CEK82599.1"/>
    </source>
</evidence>
<dbReference type="GO" id="GO:0007346">
    <property type="term" value="P:regulation of mitotic cell cycle"/>
    <property type="evidence" value="ECO:0007669"/>
    <property type="project" value="TreeGrafter"/>
</dbReference>
<name>A0A0B7ANI4_9EUPU</name>
<dbReference type="InterPro" id="IPR008491">
    <property type="entry name" value="CDK5RAP3"/>
</dbReference>
<dbReference type="PANTHER" id="PTHR14894">
    <property type="entry name" value="CDK5 REGULATORY SUBUNIT-ASSOCIATED PROTEIN 3"/>
    <property type="match status" value="1"/>
</dbReference>
<dbReference type="Pfam" id="PF05600">
    <property type="entry name" value="CDK5RAP3"/>
    <property type="match status" value="1"/>
</dbReference>
<comment type="similarity">
    <text evidence="1">Belongs to the CDK5RAP3 family.</text>
</comment>
<sequence length="99" mass="11461">MAEKSLESLPIDIHLNKLVDWLVNRRHCTQQCQAILTVIRDKIAKAKEETLTEMHTEKQIIQLLDVPQLNFFQVKLLFEELKATVTGKKNLIGQILPQQ</sequence>
<evidence type="ECO:0000256" key="1">
    <source>
        <dbReference type="ARBA" id="ARBA00007478"/>
    </source>
</evidence>
<dbReference type="GO" id="GO:0012505">
    <property type="term" value="C:endomembrane system"/>
    <property type="evidence" value="ECO:0007669"/>
    <property type="project" value="TreeGrafter"/>
</dbReference>
<proteinExistence type="inferred from homology"/>
<dbReference type="AlphaFoldDB" id="A0A0B7ANI4"/>